<reference evidence="5 6" key="1">
    <citation type="submission" date="2019-02" db="EMBL/GenBank/DDBJ databases">
        <title>Genomic Encyclopedia of Type Strains, Phase IV (KMG-IV): sequencing the most valuable type-strain genomes for metagenomic binning, comparative biology and taxonomic classification.</title>
        <authorList>
            <person name="Goeker M."/>
        </authorList>
    </citation>
    <scope>NUCLEOTIDE SEQUENCE [LARGE SCALE GENOMIC DNA]</scope>
    <source>
        <strain evidence="5 6">DSM 101727</strain>
    </source>
</reference>
<protein>
    <recommendedName>
        <fullName evidence="1">DNA-directed DNA polymerase</fullName>
        <ecNumber evidence="1">2.7.7.7</ecNumber>
    </recommendedName>
</protein>
<dbReference type="GO" id="GO:0003677">
    <property type="term" value="F:DNA binding"/>
    <property type="evidence" value="ECO:0007669"/>
    <property type="project" value="InterPro"/>
</dbReference>
<dbReference type="PANTHER" id="PTHR10133:SF27">
    <property type="entry name" value="DNA POLYMERASE NU"/>
    <property type="match status" value="1"/>
</dbReference>
<comment type="catalytic activity">
    <reaction evidence="3">
        <text>DNA(n) + a 2'-deoxyribonucleoside 5'-triphosphate = DNA(n+1) + diphosphate</text>
        <dbReference type="Rhea" id="RHEA:22508"/>
        <dbReference type="Rhea" id="RHEA-COMP:17339"/>
        <dbReference type="Rhea" id="RHEA-COMP:17340"/>
        <dbReference type="ChEBI" id="CHEBI:33019"/>
        <dbReference type="ChEBI" id="CHEBI:61560"/>
        <dbReference type="ChEBI" id="CHEBI:173112"/>
        <dbReference type="EC" id="2.7.7.7"/>
    </reaction>
</comment>
<dbReference type="PANTHER" id="PTHR10133">
    <property type="entry name" value="DNA POLYMERASE I"/>
    <property type="match status" value="1"/>
</dbReference>
<feature type="domain" description="DNA-directed DNA polymerase family A palm" evidence="4">
    <location>
        <begin position="333"/>
        <end position="534"/>
    </location>
</feature>
<dbReference type="GO" id="GO:0006261">
    <property type="term" value="P:DNA-templated DNA replication"/>
    <property type="evidence" value="ECO:0007669"/>
    <property type="project" value="InterPro"/>
</dbReference>
<comment type="caution">
    <text evidence="5">The sequence shown here is derived from an EMBL/GenBank/DDBJ whole genome shotgun (WGS) entry which is preliminary data.</text>
</comment>
<dbReference type="Proteomes" id="UP000294257">
    <property type="component" value="Unassembled WGS sequence"/>
</dbReference>
<dbReference type="GO" id="GO:0003887">
    <property type="term" value="F:DNA-directed DNA polymerase activity"/>
    <property type="evidence" value="ECO:0007669"/>
    <property type="project" value="UniProtKB-EC"/>
</dbReference>
<name>A0A4Q7KBQ5_9PSEU</name>
<evidence type="ECO:0000313" key="6">
    <source>
        <dbReference type="Proteomes" id="UP000294257"/>
    </source>
</evidence>
<dbReference type="CDD" id="cd06444">
    <property type="entry name" value="DNA_pol_A"/>
    <property type="match status" value="1"/>
</dbReference>
<dbReference type="SMART" id="SM00482">
    <property type="entry name" value="POLAc"/>
    <property type="match status" value="1"/>
</dbReference>
<dbReference type="Pfam" id="PF00476">
    <property type="entry name" value="DNA_pol_A"/>
    <property type="match status" value="1"/>
</dbReference>
<dbReference type="GO" id="GO:0006302">
    <property type="term" value="P:double-strand break repair"/>
    <property type="evidence" value="ECO:0007669"/>
    <property type="project" value="TreeGrafter"/>
</dbReference>
<dbReference type="EMBL" id="SGWQ01000017">
    <property type="protein sequence ID" value="RZS30398.1"/>
    <property type="molecule type" value="Genomic_DNA"/>
</dbReference>
<dbReference type="InterPro" id="IPR043502">
    <property type="entry name" value="DNA/RNA_pol_sf"/>
</dbReference>
<evidence type="ECO:0000313" key="5">
    <source>
        <dbReference type="EMBL" id="RZS30398.1"/>
    </source>
</evidence>
<dbReference type="NCBIfam" id="NF011538">
    <property type="entry name" value="PRK14975.1-1"/>
    <property type="match status" value="1"/>
</dbReference>
<dbReference type="EC" id="2.7.7.7" evidence="1"/>
<evidence type="ECO:0000256" key="1">
    <source>
        <dbReference type="ARBA" id="ARBA00012417"/>
    </source>
</evidence>
<evidence type="ECO:0000259" key="4">
    <source>
        <dbReference type="SMART" id="SM00482"/>
    </source>
</evidence>
<dbReference type="InterPro" id="IPR002298">
    <property type="entry name" value="DNA_polymerase_A"/>
</dbReference>
<gene>
    <name evidence="5" type="ORF">EV193_11796</name>
</gene>
<evidence type="ECO:0000256" key="2">
    <source>
        <dbReference type="ARBA" id="ARBA00022705"/>
    </source>
</evidence>
<dbReference type="AlphaFoldDB" id="A0A4Q7KBQ5"/>
<keyword evidence="6" id="KW-1185">Reference proteome</keyword>
<dbReference type="Gene3D" id="1.10.150.20">
    <property type="entry name" value="5' to 3' exonuclease, C-terminal subdomain"/>
    <property type="match status" value="1"/>
</dbReference>
<dbReference type="Gene3D" id="3.30.70.370">
    <property type="match status" value="1"/>
</dbReference>
<dbReference type="InterPro" id="IPR001098">
    <property type="entry name" value="DNA-dir_DNA_pol_A_palm_dom"/>
</dbReference>
<sequence length="575" mass="61828">MFHQVDTVARFGRTVPQKLLPSQLGRGVSRTVGGTAQNARVEIVVAPLRGEVVSLAARAADHPDARWVLPAIDAVYPELLASGVRLDRCHDLALAEGILLAFDGRHGSPRNLAAAYARLRGGVEPPDPAPPTRDEQPTLFAAETRLLPEDVDPVHAAEQVYADQMRRVDATAHPDRLRLLIAAESAGALAAAEMTHHGLPWSEEVHRTLLADTLGARPAPGNRPPVLAGLAEEITSAFRGKPVNPDNPADVLRAFAREGVDVPNTRAAVLREVDHPAAPILLRYKELSRLFVAHGWSWLDSWVHKGRFRPEYVVGGVVSGRWATRGGAALQLPKALRTAVRADPGWRLVVADAAQLEPRVLAALSSDARLAEVAGAVDLYAGLAEDAFDGDRARAKIAMLSAMYGGTSGEAGPLLAVLRKRFPRAVSYVEDAALAGEAGRMVRSRLGRTSPAPSERWRVLMEATDQDDAGERRSRQAAREWGRFTRNFVVQASASDWALTMLAVLRRGLASAAPGAQLVFFQHDEVIVHTPAECSETVAAQVEQAAAEASRLVFGDTAVVFPMQASTVDCYADAK</sequence>
<dbReference type="SUPFAM" id="SSF56672">
    <property type="entry name" value="DNA/RNA polymerases"/>
    <property type="match status" value="1"/>
</dbReference>
<organism evidence="5 6">
    <name type="scientific">Herbihabitans rhizosphaerae</name>
    <dbReference type="NCBI Taxonomy" id="1872711"/>
    <lineage>
        <taxon>Bacteria</taxon>
        <taxon>Bacillati</taxon>
        <taxon>Actinomycetota</taxon>
        <taxon>Actinomycetes</taxon>
        <taxon>Pseudonocardiales</taxon>
        <taxon>Pseudonocardiaceae</taxon>
        <taxon>Herbihabitans</taxon>
    </lineage>
</organism>
<accession>A0A4Q7KBQ5</accession>
<evidence type="ECO:0000256" key="3">
    <source>
        <dbReference type="ARBA" id="ARBA00049244"/>
    </source>
</evidence>
<proteinExistence type="predicted"/>
<keyword evidence="2" id="KW-0235">DNA replication</keyword>